<organism evidence="1 2">
    <name type="scientific">Aaosphaeria arxii CBS 175.79</name>
    <dbReference type="NCBI Taxonomy" id="1450172"/>
    <lineage>
        <taxon>Eukaryota</taxon>
        <taxon>Fungi</taxon>
        <taxon>Dikarya</taxon>
        <taxon>Ascomycota</taxon>
        <taxon>Pezizomycotina</taxon>
        <taxon>Dothideomycetes</taxon>
        <taxon>Pleosporomycetidae</taxon>
        <taxon>Pleosporales</taxon>
        <taxon>Pleosporales incertae sedis</taxon>
        <taxon>Aaosphaeria</taxon>
    </lineage>
</organism>
<sequence length="231" mass="25230">MRVPFYICTIPFFKYILPCVTAQKMSTIAYLPLKEDAPLHRALEKVKQIAGVSQAYYGRRLEDSSIVDVIIDWSSTTNASKLKDSLLSGELNSIIKPALTGLPTCFTMQHQWGPGTFLDTNQNPVTEIATFFFLPNIDDQQLGEFDQAFVSLEQAVAAQPGHVTSGAGHITGTVDNPDIGAPVKGFIAAVGWTSPEAHVNFTKTPEFGQSLGKLIPFLSGNADHHVYFQKA</sequence>
<name>A0A6A5XN96_9PLEO</name>
<dbReference type="Proteomes" id="UP000799778">
    <property type="component" value="Unassembled WGS sequence"/>
</dbReference>
<dbReference type="GeneID" id="54291334"/>
<dbReference type="Gene3D" id="3.30.70.100">
    <property type="match status" value="1"/>
</dbReference>
<protein>
    <recommendedName>
        <fullName evidence="3">ABM domain-containing protein</fullName>
    </recommendedName>
</protein>
<dbReference type="EMBL" id="ML978070">
    <property type="protein sequence ID" value="KAF2014393.1"/>
    <property type="molecule type" value="Genomic_DNA"/>
</dbReference>
<dbReference type="SUPFAM" id="SSF54909">
    <property type="entry name" value="Dimeric alpha+beta barrel"/>
    <property type="match status" value="1"/>
</dbReference>
<accession>A0A6A5XN96</accession>
<proteinExistence type="predicted"/>
<dbReference type="InterPro" id="IPR011008">
    <property type="entry name" value="Dimeric_a/b-barrel"/>
</dbReference>
<evidence type="ECO:0008006" key="3">
    <source>
        <dbReference type="Google" id="ProtNLM"/>
    </source>
</evidence>
<reference evidence="1" key="1">
    <citation type="journal article" date="2020" name="Stud. Mycol.">
        <title>101 Dothideomycetes genomes: a test case for predicting lifestyles and emergence of pathogens.</title>
        <authorList>
            <person name="Haridas S."/>
            <person name="Albert R."/>
            <person name="Binder M."/>
            <person name="Bloem J."/>
            <person name="Labutti K."/>
            <person name="Salamov A."/>
            <person name="Andreopoulos B."/>
            <person name="Baker S."/>
            <person name="Barry K."/>
            <person name="Bills G."/>
            <person name="Bluhm B."/>
            <person name="Cannon C."/>
            <person name="Castanera R."/>
            <person name="Culley D."/>
            <person name="Daum C."/>
            <person name="Ezra D."/>
            <person name="Gonzalez J."/>
            <person name="Henrissat B."/>
            <person name="Kuo A."/>
            <person name="Liang C."/>
            <person name="Lipzen A."/>
            <person name="Lutzoni F."/>
            <person name="Magnuson J."/>
            <person name="Mondo S."/>
            <person name="Nolan M."/>
            <person name="Ohm R."/>
            <person name="Pangilinan J."/>
            <person name="Park H.-J."/>
            <person name="Ramirez L."/>
            <person name="Alfaro M."/>
            <person name="Sun H."/>
            <person name="Tritt A."/>
            <person name="Yoshinaga Y."/>
            <person name="Zwiers L.-H."/>
            <person name="Turgeon B."/>
            <person name="Goodwin S."/>
            <person name="Spatafora J."/>
            <person name="Crous P."/>
            <person name="Grigoriev I."/>
        </authorList>
    </citation>
    <scope>NUCLEOTIDE SEQUENCE</scope>
    <source>
        <strain evidence="1">CBS 175.79</strain>
    </source>
</reference>
<dbReference type="RefSeq" id="XP_033382732.1">
    <property type="nucleotide sequence ID" value="XM_033533937.1"/>
</dbReference>
<evidence type="ECO:0000313" key="2">
    <source>
        <dbReference type="Proteomes" id="UP000799778"/>
    </source>
</evidence>
<dbReference type="OrthoDB" id="3830579at2759"/>
<evidence type="ECO:0000313" key="1">
    <source>
        <dbReference type="EMBL" id="KAF2014393.1"/>
    </source>
</evidence>
<dbReference type="AlphaFoldDB" id="A0A6A5XN96"/>
<keyword evidence="2" id="KW-1185">Reference proteome</keyword>
<gene>
    <name evidence="1" type="ORF">BU24DRAFT_493024</name>
</gene>